<sequence length="147" mass="17175">MLADPDNLLDYVLVMMNVSSGSYVLDSDDFQQSQYFCLHFELLYSHDCHDENDCIANASLIDLNNHQNRLRSDSQVEYRDSDWRIILVQFDFINQSLENRKNFKISIDGFLKQSNLDRYIALRTAKILDGHCPKIIGPRKNIMNLKI</sequence>
<dbReference type="AlphaFoldDB" id="A0A132A4B7"/>
<evidence type="ECO:0000313" key="1">
    <source>
        <dbReference type="EMBL" id="KPM05818.1"/>
    </source>
</evidence>
<dbReference type="OrthoDB" id="6510403at2759"/>
<evidence type="ECO:0000313" key="2">
    <source>
        <dbReference type="Proteomes" id="UP000616769"/>
    </source>
</evidence>
<protein>
    <submittedName>
        <fullName evidence="1">Uncharacterized protein</fullName>
    </submittedName>
</protein>
<dbReference type="VEuPathDB" id="VectorBase:SSCA001560"/>
<accession>A0A132A4B7</accession>
<gene>
    <name evidence="1" type="ORF">QR98_0042900</name>
</gene>
<dbReference type="Proteomes" id="UP000616769">
    <property type="component" value="Unassembled WGS sequence"/>
</dbReference>
<proteinExistence type="predicted"/>
<comment type="caution">
    <text evidence="1">The sequence shown here is derived from an EMBL/GenBank/DDBJ whole genome shotgun (WGS) entry which is preliminary data.</text>
</comment>
<name>A0A132A4B7_SARSC</name>
<dbReference type="EMBL" id="JXLN01010491">
    <property type="protein sequence ID" value="KPM05818.1"/>
    <property type="molecule type" value="Genomic_DNA"/>
</dbReference>
<organism evidence="1 2">
    <name type="scientific">Sarcoptes scabiei</name>
    <name type="common">Itch mite</name>
    <name type="synonym">Acarus scabiei</name>
    <dbReference type="NCBI Taxonomy" id="52283"/>
    <lineage>
        <taxon>Eukaryota</taxon>
        <taxon>Metazoa</taxon>
        <taxon>Ecdysozoa</taxon>
        <taxon>Arthropoda</taxon>
        <taxon>Chelicerata</taxon>
        <taxon>Arachnida</taxon>
        <taxon>Acari</taxon>
        <taxon>Acariformes</taxon>
        <taxon>Sarcoptiformes</taxon>
        <taxon>Astigmata</taxon>
        <taxon>Psoroptidia</taxon>
        <taxon>Sarcoptoidea</taxon>
        <taxon>Sarcoptidae</taxon>
        <taxon>Sarcoptinae</taxon>
        <taxon>Sarcoptes</taxon>
    </lineage>
</organism>
<reference evidence="1 2" key="1">
    <citation type="journal article" date="2015" name="Parasit. Vectors">
        <title>Draft genome of the scabies mite.</title>
        <authorList>
            <person name="Rider S.D.Jr."/>
            <person name="Morgan M.S."/>
            <person name="Arlian L.G."/>
        </authorList>
    </citation>
    <scope>NUCLEOTIDE SEQUENCE [LARGE SCALE GENOMIC DNA]</scope>
    <source>
        <strain evidence="1">Arlian Lab</strain>
    </source>
</reference>